<feature type="transmembrane region" description="Helical" evidence="5">
    <location>
        <begin position="69"/>
        <end position="92"/>
    </location>
</feature>
<feature type="transmembrane region" description="Helical" evidence="5">
    <location>
        <begin position="284"/>
        <end position="305"/>
    </location>
</feature>
<protein>
    <recommendedName>
        <fullName evidence="6">O-antigen ligase-related domain-containing protein</fullName>
    </recommendedName>
</protein>
<feature type="transmembrane region" description="Helical" evidence="5">
    <location>
        <begin position="17"/>
        <end position="34"/>
    </location>
</feature>
<comment type="caution">
    <text evidence="7">The sequence shown here is derived from an EMBL/GenBank/DDBJ whole genome shotgun (WGS) entry which is preliminary data.</text>
</comment>
<keyword evidence="2 5" id="KW-0812">Transmembrane</keyword>
<dbReference type="InterPro" id="IPR051533">
    <property type="entry name" value="WaaL-like"/>
</dbReference>
<feature type="domain" description="O-antigen ligase-related" evidence="6">
    <location>
        <begin position="235"/>
        <end position="387"/>
    </location>
</feature>
<dbReference type="PANTHER" id="PTHR37422">
    <property type="entry name" value="TEICHURONIC ACID BIOSYNTHESIS PROTEIN TUAE"/>
    <property type="match status" value="1"/>
</dbReference>
<feature type="transmembrane region" description="Helical" evidence="5">
    <location>
        <begin position="230"/>
        <end position="247"/>
    </location>
</feature>
<keyword evidence="4 5" id="KW-0472">Membrane</keyword>
<name>A0A246JNG6_9SPHN</name>
<gene>
    <name evidence="7" type="ORF">CDQ92_18995</name>
</gene>
<feature type="transmembrane region" description="Helical" evidence="5">
    <location>
        <begin position="201"/>
        <end position="218"/>
    </location>
</feature>
<evidence type="ECO:0000313" key="8">
    <source>
        <dbReference type="Proteomes" id="UP000197361"/>
    </source>
</evidence>
<feature type="transmembrane region" description="Helical" evidence="5">
    <location>
        <begin position="375"/>
        <end position="395"/>
    </location>
</feature>
<keyword evidence="8" id="KW-1185">Reference proteome</keyword>
<evidence type="ECO:0000256" key="2">
    <source>
        <dbReference type="ARBA" id="ARBA00022692"/>
    </source>
</evidence>
<evidence type="ECO:0000256" key="3">
    <source>
        <dbReference type="ARBA" id="ARBA00022989"/>
    </source>
</evidence>
<feature type="transmembrane region" description="Helical" evidence="5">
    <location>
        <begin position="416"/>
        <end position="434"/>
    </location>
</feature>
<dbReference type="AlphaFoldDB" id="A0A246JNG6"/>
<accession>A0A246JNG6</accession>
<evidence type="ECO:0000313" key="7">
    <source>
        <dbReference type="EMBL" id="OWQ94100.1"/>
    </source>
</evidence>
<comment type="subcellular location">
    <subcellularLocation>
        <location evidence="1">Membrane</location>
        <topology evidence="1">Multi-pass membrane protein</topology>
    </subcellularLocation>
</comment>
<keyword evidence="3 5" id="KW-1133">Transmembrane helix</keyword>
<dbReference type="EMBL" id="NISK01000005">
    <property type="protein sequence ID" value="OWQ94100.1"/>
    <property type="molecule type" value="Genomic_DNA"/>
</dbReference>
<feature type="transmembrane region" description="Helical" evidence="5">
    <location>
        <begin position="112"/>
        <end position="140"/>
    </location>
</feature>
<evidence type="ECO:0000256" key="1">
    <source>
        <dbReference type="ARBA" id="ARBA00004141"/>
    </source>
</evidence>
<evidence type="ECO:0000256" key="5">
    <source>
        <dbReference type="SAM" id="Phobius"/>
    </source>
</evidence>
<organism evidence="7 8">
    <name type="scientific">Sphingopyxis bauzanensis</name>
    <dbReference type="NCBI Taxonomy" id="651663"/>
    <lineage>
        <taxon>Bacteria</taxon>
        <taxon>Pseudomonadati</taxon>
        <taxon>Pseudomonadota</taxon>
        <taxon>Alphaproteobacteria</taxon>
        <taxon>Sphingomonadales</taxon>
        <taxon>Sphingomonadaceae</taxon>
        <taxon>Sphingopyxis</taxon>
    </lineage>
</organism>
<feature type="transmembrane region" description="Helical" evidence="5">
    <location>
        <begin position="253"/>
        <end position="272"/>
    </location>
</feature>
<feature type="transmembrane region" description="Helical" evidence="5">
    <location>
        <begin position="40"/>
        <end position="57"/>
    </location>
</feature>
<dbReference type="Proteomes" id="UP000197361">
    <property type="component" value="Unassembled WGS sequence"/>
</dbReference>
<evidence type="ECO:0000259" key="6">
    <source>
        <dbReference type="Pfam" id="PF04932"/>
    </source>
</evidence>
<dbReference type="RefSeq" id="WP_088443720.1">
    <property type="nucleotide sequence ID" value="NZ_BMMC01000025.1"/>
</dbReference>
<reference evidence="7 8" key="1">
    <citation type="journal article" date="2010" name="Int. J. Syst. Evol. Microbiol.">
        <title>Sphingopyxis bauzanensis sp. nov., a psychrophilic bacterium isolated from soil.</title>
        <authorList>
            <person name="Zhang D.C."/>
            <person name="Liu H.C."/>
            <person name="Xin Y.H."/>
            <person name="Zhou Y.G."/>
            <person name="Schinner F."/>
            <person name="Margesin R."/>
        </authorList>
    </citation>
    <scope>NUCLEOTIDE SEQUENCE [LARGE SCALE GENOMIC DNA]</scope>
    <source>
        <strain evidence="7 8">DSM 22271</strain>
    </source>
</reference>
<dbReference type="GO" id="GO:0016020">
    <property type="term" value="C:membrane"/>
    <property type="evidence" value="ECO:0007669"/>
    <property type="project" value="UniProtKB-SubCell"/>
</dbReference>
<dbReference type="PANTHER" id="PTHR37422:SF23">
    <property type="entry name" value="TEICHURONIC ACID BIOSYNTHESIS PROTEIN TUAE"/>
    <property type="match status" value="1"/>
</dbReference>
<dbReference type="InterPro" id="IPR007016">
    <property type="entry name" value="O-antigen_ligase-rel_domated"/>
</dbReference>
<feature type="transmembrane region" description="Helical" evidence="5">
    <location>
        <begin position="440"/>
        <end position="458"/>
    </location>
</feature>
<dbReference type="Pfam" id="PF04932">
    <property type="entry name" value="Wzy_C"/>
    <property type="match status" value="1"/>
</dbReference>
<evidence type="ECO:0000256" key="4">
    <source>
        <dbReference type="ARBA" id="ARBA00023136"/>
    </source>
</evidence>
<sequence>MTFLTGAARQGAPPKRAYLAIALLIAAFLFGGGARPDITSLLLLRPLSAAALVYALWKYGSLFWQERWLPGLVVAIVLLPVVHLTPLPPAIWSELPGRGVVADTFRAAGMALPWQALSMTPIATLNALLSLMLPVAMLLLCFSLDKAQQASLLRAVLVVGMLSGLLGLLQAIGSPNSPLYFYRITNNGMAVGLFANRNHQAIFLACLLPLLAAHLSLISARQETVIFQKTLTIVAAVFLIPLILVTGSRNGLLLTGLAIPAAFWIYRAPLAVGRGIEMSSVRKLSFSAFVTIGAVMVALLVFASLRAPAFDRLFTEDVSSDLRWTSFSALMHAAGELFPFGSGMGSFVEIYKVYEPYNLLSPNYFNHAHNDYMEIWVTGGLPAILIVLIAAILLLSTLRLAVRPDQRMSSSRDDLILLRTGVSVLTLLAIASVGEYPLRTPSLAVFAALAVGWIVSVYRRAYGQKVPA</sequence>
<feature type="transmembrane region" description="Helical" evidence="5">
    <location>
        <begin position="152"/>
        <end position="172"/>
    </location>
</feature>
<proteinExistence type="predicted"/>